<dbReference type="InterPro" id="IPR003441">
    <property type="entry name" value="NAC-dom"/>
</dbReference>
<keyword evidence="7" id="KW-1185">Reference proteome</keyword>
<reference evidence="6" key="1">
    <citation type="submission" date="2020-01" db="EMBL/GenBank/DDBJ databases">
        <title>The Celery Genome Sequence Reveals Sequential Paleo-tetraploidization, Resistance Gene Elimination, Karyotype Evolution, and Functional Innovation in Apiales.</title>
        <authorList>
            <person name="Song X."/>
        </authorList>
    </citation>
    <scope>NUCLEOTIDE SEQUENCE</scope>
    <source>
        <tissue evidence="6">Leaf</tissue>
    </source>
</reference>
<dbReference type="GO" id="GO:0003677">
    <property type="term" value="F:DNA binding"/>
    <property type="evidence" value="ECO:0007669"/>
    <property type="project" value="UniProtKB-KW"/>
</dbReference>
<dbReference type="SUPFAM" id="SSF101941">
    <property type="entry name" value="NAC domain"/>
    <property type="match status" value="1"/>
</dbReference>
<dbReference type="Proteomes" id="UP000593563">
    <property type="component" value="Unassembled WGS sequence"/>
</dbReference>
<protein>
    <recommendedName>
        <fullName evidence="5">NAC domain-containing protein</fullName>
    </recommendedName>
</protein>
<evidence type="ECO:0000313" key="7">
    <source>
        <dbReference type="Proteomes" id="UP000593563"/>
    </source>
</evidence>
<gene>
    <name evidence="6" type="ORF">AG4045_026669</name>
</gene>
<evidence type="ECO:0000313" key="6">
    <source>
        <dbReference type="EMBL" id="KAF1001898.1"/>
    </source>
</evidence>
<dbReference type="Gene3D" id="2.170.150.80">
    <property type="entry name" value="NAC domain"/>
    <property type="match status" value="1"/>
</dbReference>
<dbReference type="PANTHER" id="PTHR31719">
    <property type="entry name" value="NAC TRANSCRIPTION FACTOR 56"/>
    <property type="match status" value="1"/>
</dbReference>
<keyword evidence="3" id="KW-0804">Transcription</keyword>
<evidence type="ECO:0000256" key="4">
    <source>
        <dbReference type="ARBA" id="ARBA00023242"/>
    </source>
</evidence>
<comment type="caution">
    <text evidence="6">The sequence shown here is derived from an EMBL/GenBank/DDBJ whole genome shotgun (WGS) entry which is preliminary data.</text>
</comment>
<proteinExistence type="predicted"/>
<accession>A0A6L5B8P7</accession>
<name>A0A6L5B8P7_APIGR</name>
<dbReference type="AlphaFoldDB" id="A0A6L5B8P7"/>
<evidence type="ECO:0000259" key="5">
    <source>
        <dbReference type="PROSITE" id="PS51005"/>
    </source>
</evidence>
<dbReference type="PROSITE" id="PS51005">
    <property type="entry name" value="NAC"/>
    <property type="match status" value="1"/>
</dbReference>
<dbReference type="Pfam" id="PF02365">
    <property type="entry name" value="NAM"/>
    <property type="match status" value="1"/>
</dbReference>
<dbReference type="InterPro" id="IPR036093">
    <property type="entry name" value="NAC_dom_sf"/>
</dbReference>
<keyword evidence="4" id="KW-0539">Nucleus</keyword>
<sequence>MKRAPLGVRFCPTDLEAFAYLFSKIYVKHLKLLPLELVQEFDVYESKPCKLPRKEEDEFSYYFTRRTHRSANKIDRYIRDDKGYWRKSGSTKKAAGKKSTLVYHHKSKKDTGKGQKTNWIMHEYELANENGSDRSARSSSRSLVLCRIYERKELEEKEHEEKEIGDQKEDINNELDLPGLLRMLGESHSEVLNRVVEEEGDLDCEIDNNATLPNSPTPDRGASVDLRMSNTQQSYTRNLIQSMDGPNTSVMSIVEETDIDLSLRL</sequence>
<dbReference type="GO" id="GO:0006355">
    <property type="term" value="P:regulation of DNA-templated transcription"/>
    <property type="evidence" value="ECO:0007669"/>
    <property type="project" value="InterPro"/>
</dbReference>
<evidence type="ECO:0000256" key="1">
    <source>
        <dbReference type="ARBA" id="ARBA00023015"/>
    </source>
</evidence>
<keyword evidence="2" id="KW-0238">DNA-binding</keyword>
<dbReference type="EMBL" id="WRXP01002142">
    <property type="protein sequence ID" value="KAF1001898.1"/>
    <property type="molecule type" value="Genomic_DNA"/>
</dbReference>
<organism evidence="6 7">
    <name type="scientific">Apium graveolens</name>
    <name type="common">Celery</name>
    <dbReference type="NCBI Taxonomy" id="4045"/>
    <lineage>
        <taxon>Eukaryota</taxon>
        <taxon>Viridiplantae</taxon>
        <taxon>Streptophyta</taxon>
        <taxon>Embryophyta</taxon>
        <taxon>Tracheophyta</taxon>
        <taxon>Spermatophyta</taxon>
        <taxon>Magnoliopsida</taxon>
        <taxon>eudicotyledons</taxon>
        <taxon>Gunneridae</taxon>
        <taxon>Pentapetalae</taxon>
        <taxon>asterids</taxon>
        <taxon>campanulids</taxon>
        <taxon>Apiales</taxon>
        <taxon>Apiaceae</taxon>
        <taxon>Apioideae</taxon>
        <taxon>apioid superclade</taxon>
        <taxon>Apieae</taxon>
        <taxon>Apium</taxon>
    </lineage>
</organism>
<evidence type="ECO:0000256" key="2">
    <source>
        <dbReference type="ARBA" id="ARBA00023125"/>
    </source>
</evidence>
<dbReference type="PANTHER" id="PTHR31719:SF179">
    <property type="entry name" value="OS08G0148400 PROTEIN"/>
    <property type="match status" value="1"/>
</dbReference>
<evidence type="ECO:0000256" key="3">
    <source>
        <dbReference type="ARBA" id="ARBA00023163"/>
    </source>
</evidence>
<keyword evidence="1" id="KW-0805">Transcription regulation</keyword>
<feature type="domain" description="NAC" evidence="5">
    <location>
        <begin position="4"/>
        <end position="151"/>
    </location>
</feature>